<dbReference type="Proteomes" id="UP001606210">
    <property type="component" value="Unassembled WGS sequence"/>
</dbReference>
<dbReference type="EMBL" id="JBIGHV010000017">
    <property type="protein sequence ID" value="MFG6433839.1"/>
    <property type="molecule type" value="Genomic_DNA"/>
</dbReference>
<proteinExistence type="predicted"/>
<accession>A0ABW7FCM8</accession>
<keyword evidence="2" id="KW-1185">Reference proteome</keyword>
<reference evidence="1 2" key="1">
    <citation type="submission" date="2024-08" db="EMBL/GenBank/DDBJ databases">
        <authorList>
            <person name="Lu H."/>
        </authorList>
    </citation>
    <scope>NUCLEOTIDE SEQUENCE [LARGE SCALE GENOMIC DNA]</scope>
    <source>
        <strain evidence="1 2">LYH14W</strain>
    </source>
</reference>
<comment type="caution">
    <text evidence="1">The sequence shown here is derived from an EMBL/GenBank/DDBJ whole genome shotgun (WGS) entry which is preliminary data.</text>
</comment>
<protein>
    <recommendedName>
        <fullName evidence="3">Extracellular solute-binding protein</fullName>
    </recommendedName>
</protein>
<name>A0ABW7FCM8_9BURK</name>
<sequence>MNNAKRLIGTLVLLAVFGGALFFALRNNEETRLIAQEQAAIATAEPLKGFITVEMEPLFKDERVIKALAGAKLPVQVARVGSRDMATKVGGADQPDFFIASGVVAANMIADAARKAGKSATQTSPFHTPLVVASWEPVAKILAANGMARSIGPKIYGLDMEKLTQAMLAKQRWRDLKASGDYAVSRSVLVSTTDIRRSNSAAMYLALTSAALNGDVVADRTAGQKYAVQLAELFKRQGFQENYVNGAFDDYLAIGMGKTPLAFIYESQMLSQAQKGGGIKPEMVLMYPQPTIVNKLVLVTMSERAKQLAELLVANKTLQAVALEHGFRTGDTAAFAATAEKAGLAVDQRLNQVIDPPGFDLMFEMIDIVSREMNQ</sequence>
<evidence type="ECO:0008006" key="3">
    <source>
        <dbReference type="Google" id="ProtNLM"/>
    </source>
</evidence>
<evidence type="ECO:0000313" key="1">
    <source>
        <dbReference type="EMBL" id="MFG6433839.1"/>
    </source>
</evidence>
<evidence type="ECO:0000313" key="2">
    <source>
        <dbReference type="Proteomes" id="UP001606210"/>
    </source>
</evidence>
<organism evidence="1 2">
    <name type="scientific">Pelomonas parva</name>
    <dbReference type="NCBI Taxonomy" id="3299032"/>
    <lineage>
        <taxon>Bacteria</taxon>
        <taxon>Pseudomonadati</taxon>
        <taxon>Pseudomonadota</taxon>
        <taxon>Betaproteobacteria</taxon>
        <taxon>Burkholderiales</taxon>
        <taxon>Sphaerotilaceae</taxon>
        <taxon>Roseateles</taxon>
    </lineage>
</organism>
<gene>
    <name evidence="1" type="ORF">ACG00Y_28310</name>
</gene>
<dbReference type="RefSeq" id="WP_394484932.1">
    <property type="nucleotide sequence ID" value="NZ_JBIGHV010000017.1"/>
</dbReference>